<reference evidence="1" key="1">
    <citation type="submission" date="2023-11" db="EMBL/GenBank/DDBJ databases">
        <title>Scrofimicrobium hongkongense sp. nov., isolated from a patient with peritonitis.</title>
        <authorList>
            <person name="Lao H.Y."/>
            <person name="Wong A.Y.P."/>
            <person name="Ng T.L."/>
            <person name="Wong R.Y.L."/>
            <person name="Yau M.C.Y."/>
            <person name="Lam J.Y.W."/>
            <person name="Siu G.K.H."/>
        </authorList>
    </citation>
    <scope>NUCLEOTIDE SEQUENCE</scope>
    <source>
        <strain evidence="1">R131</strain>
    </source>
</reference>
<evidence type="ECO:0000313" key="1">
    <source>
        <dbReference type="EMBL" id="XBW08923.1"/>
    </source>
</evidence>
<organism evidence="1">
    <name type="scientific">Scrofimicrobium appendicitidis</name>
    <dbReference type="NCBI Taxonomy" id="3079930"/>
    <lineage>
        <taxon>Bacteria</taxon>
        <taxon>Bacillati</taxon>
        <taxon>Actinomycetota</taxon>
        <taxon>Actinomycetes</taxon>
        <taxon>Actinomycetales</taxon>
        <taxon>Actinomycetaceae</taxon>
        <taxon>Scrofimicrobium</taxon>
    </lineage>
</organism>
<sequence length="112" mass="12367">MGLLDRWRKPEALREVHDRIPDEPSCSAVGQCQERHKARIHGIVQQVETSEDPQQFRAELSDGTGTIHLVWVGRDQVPGIVVGAHLVAEGTVGRNQGGGLRILDPQFSIRAE</sequence>
<dbReference type="KEGG" id="sapp:SAC06_05045"/>
<dbReference type="InterPro" id="IPR012340">
    <property type="entry name" value="NA-bd_OB-fold"/>
</dbReference>
<protein>
    <submittedName>
        <fullName evidence="1">OB-fold nucleic acid binding domain-containing protein</fullName>
    </submittedName>
</protein>
<name>A0AAU7V9X2_9ACTO</name>
<dbReference type="EMBL" id="CP138335">
    <property type="protein sequence ID" value="XBW08923.1"/>
    <property type="molecule type" value="Genomic_DNA"/>
</dbReference>
<dbReference type="RefSeq" id="WP_350259123.1">
    <property type="nucleotide sequence ID" value="NZ_CP138335.1"/>
</dbReference>
<proteinExistence type="predicted"/>
<dbReference type="AlphaFoldDB" id="A0AAU7V9X2"/>
<gene>
    <name evidence="1" type="ORF">SAC06_05045</name>
</gene>
<accession>A0AAU7V9X2</accession>
<dbReference type="Gene3D" id="2.40.50.140">
    <property type="entry name" value="Nucleic acid-binding proteins"/>
    <property type="match status" value="1"/>
</dbReference>